<organism evidence="1 2">
    <name type="scientific">Neurospora hispaniola</name>
    <dbReference type="NCBI Taxonomy" id="588809"/>
    <lineage>
        <taxon>Eukaryota</taxon>
        <taxon>Fungi</taxon>
        <taxon>Dikarya</taxon>
        <taxon>Ascomycota</taxon>
        <taxon>Pezizomycotina</taxon>
        <taxon>Sordariomycetes</taxon>
        <taxon>Sordariomycetidae</taxon>
        <taxon>Sordariales</taxon>
        <taxon>Sordariaceae</taxon>
        <taxon>Neurospora</taxon>
    </lineage>
</organism>
<evidence type="ECO:0000313" key="2">
    <source>
        <dbReference type="Proteomes" id="UP001285908"/>
    </source>
</evidence>
<evidence type="ECO:0000313" key="1">
    <source>
        <dbReference type="EMBL" id="KAK3484690.1"/>
    </source>
</evidence>
<dbReference type="RefSeq" id="XP_062687784.1">
    <property type="nucleotide sequence ID" value="XM_062837930.1"/>
</dbReference>
<accession>A0AAJ0MLH3</accession>
<protein>
    <submittedName>
        <fullName evidence="1">Uncharacterized protein</fullName>
    </submittedName>
</protein>
<dbReference type="EMBL" id="JAULSX010000014">
    <property type="protein sequence ID" value="KAK3484690.1"/>
    <property type="molecule type" value="Genomic_DNA"/>
</dbReference>
<proteinExistence type="predicted"/>
<name>A0AAJ0MLH3_9PEZI</name>
<comment type="caution">
    <text evidence="1">The sequence shown here is derived from an EMBL/GenBank/DDBJ whole genome shotgun (WGS) entry which is preliminary data.</text>
</comment>
<gene>
    <name evidence="1" type="ORF">B0T23DRAFT_391282</name>
</gene>
<sequence>MPRIDTTHDMANASDTHTKNLTYMKRPSYLPKSALIFPILLNLLSRSCCGPCCCCSDTGNAAGPGPYSLPCPCNPDTEIRLCCCCCCCCPLS</sequence>
<reference evidence="1 2" key="1">
    <citation type="journal article" date="2023" name="Mol. Phylogenet. Evol.">
        <title>Genome-scale phylogeny and comparative genomics of the fungal order Sordariales.</title>
        <authorList>
            <person name="Hensen N."/>
            <person name="Bonometti L."/>
            <person name="Westerberg I."/>
            <person name="Brannstrom I.O."/>
            <person name="Guillou S."/>
            <person name="Cros-Aarteil S."/>
            <person name="Calhoun S."/>
            <person name="Haridas S."/>
            <person name="Kuo A."/>
            <person name="Mondo S."/>
            <person name="Pangilinan J."/>
            <person name="Riley R."/>
            <person name="LaButti K."/>
            <person name="Andreopoulos B."/>
            <person name="Lipzen A."/>
            <person name="Chen C."/>
            <person name="Yan M."/>
            <person name="Daum C."/>
            <person name="Ng V."/>
            <person name="Clum A."/>
            <person name="Steindorff A."/>
            <person name="Ohm R.A."/>
            <person name="Martin F."/>
            <person name="Silar P."/>
            <person name="Natvig D.O."/>
            <person name="Lalanne C."/>
            <person name="Gautier V."/>
            <person name="Ament-Velasquez S.L."/>
            <person name="Kruys A."/>
            <person name="Hutchinson M.I."/>
            <person name="Powell A.J."/>
            <person name="Barry K."/>
            <person name="Miller A.N."/>
            <person name="Grigoriev I.V."/>
            <person name="Debuchy R."/>
            <person name="Gladieux P."/>
            <person name="Hiltunen Thoren M."/>
            <person name="Johannesson H."/>
        </authorList>
    </citation>
    <scope>NUCLEOTIDE SEQUENCE [LARGE SCALE GENOMIC DNA]</scope>
    <source>
        <strain evidence="1 2">FGSC 10403</strain>
    </source>
</reference>
<dbReference type="Proteomes" id="UP001285908">
    <property type="component" value="Unassembled WGS sequence"/>
</dbReference>
<dbReference type="GeneID" id="87875552"/>
<dbReference type="AlphaFoldDB" id="A0AAJ0MLH3"/>
<keyword evidence="2" id="KW-1185">Reference proteome</keyword>